<dbReference type="PANTHER" id="PTHR36507:SF1">
    <property type="entry name" value="BLL1555 PROTEIN"/>
    <property type="match status" value="1"/>
</dbReference>
<dbReference type="CDD" id="cd13921">
    <property type="entry name" value="Amicyanin"/>
    <property type="match status" value="1"/>
</dbReference>
<keyword evidence="3" id="KW-1185">Reference proteome</keyword>
<dbReference type="Pfam" id="PF13473">
    <property type="entry name" value="Cupredoxin_1"/>
    <property type="match status" value="1"/>
</dbReference>
<dbReference type="SMR" id="D1Z2J0"/>
<dbReference type="InterPro" id="IPR008972">
    <property type="entry name" value="Cupredoxin"/>
</dbReference>
<name>D1Z2J0_METPS</name>
<dbReference type="GeneID" id="8682518"/>
<dbReference type="InterPro" id="IPR035668">
    <property type="entry name" value="Amicyanin"/>
</dbReference>
<accession>D1Z2J0</accession>
<reference evidence="3" key="3">
    <citation type="journal article" date="2011" name="PLoS ONE">
        <title>Genome sequence of a mesophilic hydrogenotrophic methanogen Methanocella paludicola, the first cultivated representative of the order Methanocellales.</title>
        <authorList>
            <person name="Sakai S."/>
            <person name="Takaki Y."/>
            <person name="Shimamura S."/>
            <person name="Sekine M."/>
            <person name="Tajima T."/>
            <person name="Kosugi H."/>
            <person name="Ichikawa N."/>
            <person name="Tasumi E."/>
            <person name="Hiraki A.T."/>
            <person name="Shimizu A."/>
            <person name="Kato Y."/>
            <person name="Nishiko R."/>
            <person name="Mori K."/>
            <person name="Fujita N."/>
            <person name="Imachi H."/>
            <person name="Takai K."/>
        </authorList>
    </citation>
    <scope>NUCLEOTIDE SEQUENCE [LARGE SCALE GENOMIC DNA]</scope>
    <source>
        <strain evidence="3">DSM 17711 / JCM 13418 / NBRC 101707 / SANAE</strain>
    </source>
</reference>
<proteinExistence type="predicted"/>
<organism evidence="2 3">
    <name type="scientific">Methanocella paludicola (strain DSM 17711 / JCM 13418 / NBRC 101707 / SANAE)</name>
    <dbReference type="NCBI Taxonomy" id="304371"/>
    <lineage>
        <taxon>Archaea</taxon>
        <taxon>Methanobacteriati</taxon>
        <taxon>Methanobacteriota</taxon>
        <taxon>Stenosarchaea group</taxon>
        <taxon>Methanomicrobia</taxon>
        <taxon>Methanocellales</taxon>
        <taxon>Methanocellaceae</taxon>
        <taxon>Methanocella</taxon>
    </lineage>
</organism>
<dbReference type="STRING" id="304371.MCP_2840"/>
<dbReference type="KEGG" id="mpd:MCP_2840"/>
<dbReference type="PANTHER" id="PTHR36507">
    <property type="entry name" value="BLL1555 PROTEIN"/>
    <property type="match status" value="1"/>
</dbReference>
<reference evidence="2 3" key="1">
    <citation type="journal article" date="2007" name="Appl. Environ. Microbiol.">
        <title>Isolation of key methanogens for global methane emission from rice paddy fields: a novel isolate affiliated with the clone cluster rice cluster I.</title>
        <authorList>
            <person name="Sakai S."/>
            <person name="Imachi H."/>
            <person name="Sekiguchi Y."/>
            <person name="Ohashi A."/>
            <person name="Harada H."/>
            <person name="Kamagata Y."/>
        </authorList>
    </citation>
    <scope>NUCLEOTIDE SEQUENCE [LARGE SCALE GENOMIC DNA]</scope>
    <source>
        <strain evidence="3">DSM 17711 / JCM 13418 / NBRC 101707 / SANAE</strain>
    </source>
</reference>
<evidence type="ECO:0000259" key="1">
    <source>
        <dbReference type="Pfam" id="PF13473"/>
    </source>
</evidence>
<evidence type="ECO:0000313" key="2">
    <source>
        <dbReference type="EMBL" id="BAI62912.1"/>
    </source>
</evidence>
<feature type="domain" description="EfeO-type cupredoxin-like" evidence="1">
    <location>
        <begin position="7"/>
        <end position="102"/>
    </location>
</feature>
<dbReference type="OrthoDB" id="11836at2157"/>
<reference evidence="2 3" key="2">
    <citation type="journal article" date="2008" name="Int. J. Syst. Evol. Microbiol.">
        <title>Methanocella paludicola gen. nov., sp. nov., a methane-producing archaeon, the first isolate of the lineage 'Rice Cluster I', and proposal of the new archaeal order Methanocellales ord. nov.</title>
        <authorList>
            <person name="Sakai S."/>
            <person name="Imachi H."/>
            <person name="Hanada S."/>
            <person name="Ohashi A."/>
            <person name="Harada H."/>
            <person name="Kamagata Y."/>
        </authorList>
    </citation>
    <scope>NUCLEOTIDE SEQUENCE [LARGE SCALE GENOMIC DNA]</scope>
    <source>
        <strain evidence="3">DSM 17711 / JCM 13418 / NBRC 101707 / SANAE</strain>
    </source>
</reference>
<dbReference type="EMBL" id="AP011532">
    <property type="protein sequence ID" value="BAI62912.1"/>
    <property type="molecule type" value="Genomic_DNA"/>
</dbReference>
<dbReference type="PROSITE" id="PS51257">
    <property type="entry name" value="PROKAR_LIPOPROTEIN"/>
    <property type="match status" value="1"/>
</dbReference>
<gene>
    <name evidence="2" type="ordered locus">MCP_2840</name>
</gene>
<dbReference type="Gene3D" id="2.60.40.420">
    <property type="entry name" value="Cupredoxins - blue copper proteins"/>
    <property type="match status" value="1"/>
</dbReference>
<dbReference type="InterPro" id="IPR028096">
    <property type="entry name" value="EfeO_Cupredoxin"/>
</dbReference>
<dbReference type="InParanoid" id="D1Z2J0"/>
<dbReference type="RefSeq" id="WP_012901582.1">
    <property type="nucleotide sequence ID" value="NC_013665.1"/>
</dbReference>
<dbReference type="AlphaFoldDB" id="D1Z2J0"/>
<dbReference type="SUPFAM" id="SSF49503">
    <property type="entry name" value="Cupredoxins"/>
    <property type="match status" value="1"/>
</dbReference>
<evidence type="ECO:0000313" key="3">
    <source>
        <dbReference type="Proteomes" id="UP000001882"/>
    </source>
</evidence>
<sequence>MKLLCMAILAAVLVFFSCPALAASTAQVQIKDMKFQPSEVTIQSGGTVAWTNEDPMLHDVKFKDSESPNLKKGEQYSKTFDKPGTYDYLCEIHPGMKGKVIVT</sequence>
<dbReference type="InterPro" id="IPR052721">
    <property type="entry name" value="ET_Amicyanin"/>
</dbReference>
<dbReference type="eggNOG" id="arCOG02929">
    <property type="taxonomic scope" value="Archaea"/>
</dbReference>
<protein>
    <submittedName>
        <fullName evidence="2">Copper binding protein</fullName>
    </submittedName>
</protein>
<dbReference type="Proteomes" id="UP000001882">
    <property type="component" value="Chromosome"/>
</dbReference>